<evidence type="ECO:0000256" key="1">
    <source>
        <dbReference type="SAM" id="Phobius"/>
    </source>
</evidence>
<keyword evidence="1" id="KW-0472">Membrane</keyword>
<comment type="caution">
    <text evidence="2">The sequence shown here is derived from an EMBL/GenBank/DDBJ whole genome shotgun (WGS) entry which is preliminary data.</text>
</comment>
<name>A0ABT9WN26_9BACI</name>
<proteinExistence type="predicted"/>
<protein>
    <submittedName>
        <fullName evidence="2">Transcription initiation factor IIE alpha subunit</fullName>
    </submittedName>
</protein>
<feature type="transmembrane region" description="Helical" evidence="1">
    <location>
        <begin position="66"/>
        <end position="84"/>
    </location>
</feature>
<keyword evidence="1" id="KW-0812">Transmembrane</keyword>
<dbReference type="Proteomes" id="UP001223586">
    <property type="component" value="Unassembled WGS sequence"/>
</dbReference>
<feature type="transmembrane region" description="Helical" evidence="1">
    <location>
        <begin position="6"/>
        <end position="24"/>
    </location>
</feature>
<evidence type="ECO:0000313" key="3">
    <source>
        <dbReference type="Proteomes" id="UP001223586"/>
    </source>
</evidence>
<dbReference type="RefSeq" id="WP_307226195.1">
    <property type="nucleotide sequence ID" value="NZ_JAUSTT010000002.1"/>
</dbReference>
<gene>
    <name evidence="2" type="ORF">J2S08_000423</name>
</gene>
<reference evidence="2 3" key="1">
    <citation type="submission" date="2023-07" db="EMBL/GenBank/DDBJ databases">
        <title>Genomic Encyclopedia of Type Strains, Phase IV (KMG-IV): sequencing the most valuable type-strain genomes for metagenomic binning, comparative biology and taxonomic classification.</title>
        <authorList>
            <person name="Goeker M."/>
        </authorList>
    </citation>
    <scope>NUCLEOTIDE SEQUENCE [LARGE SCALE GENOMIC DNA]</scope>
    <source>
        <strain evidence="2 3">DSM 23837</strain>
    </source>
</reference>
<sequence length="85" mass="9675">MYMLYGVLAIGVCVLALLLTLIVGKDVNKKIKHYEIKGDLLEDELARSTEYETSSIKRNVRNLNNIYIVIYLVVIFVSLGFVFFG</sequence>
<evidence type="ECO:0000313" key="2">
    <source>
        <dbReference type="EMBL" id="MDQ0174590.1"/>
    </source>
</evidence>
<accession>A0ABT9WN26</accession>
<dbReference type="EMBL" id="JAUSTT010000002">
    <property type="protein sequence ID" value="MDQ0174590.1"/>
    <property type="molecule type" value="Genomic_DNA"/>
</dbReference>
<keyword evidence="3" id="KW-1185">Reference proteome</keyword>
<keyword evidence="1" id="KW-1133">Transmembrane helix</keyword>
<organism evidence="2 3">
    <name type="scientific">Bacillus chungangensis</name>
    <dbReference type="NCBI Taxonomy" id="587633"/>
    <lineage>
        <taxon>Bacteria</taxon>
        <taxon>Bacillati</taxon>
        <taxon>Bacillota</taxon>
        <taxon>Bacilli</taxon>
        <taxon>Bacillales</taxon>
        <taxon>Bacillaceae</taxon>
        <taxon>Bacillus</taxon>
    </lineage>
</organism>